<dbReference type="InterPro" id="IPR036047">
    <property type="entry name" value="F-box-like_dom_sf"/>
</dbReference>
<evidence type="ECO:0000313" key="3">
    <source>
        <dbReference type="Proteomes" id="UP001151760"/>
    </source>
</evidence>
<feature type="non-terminal residue" evidence="2">
    <location>
        <position position="128"/>
    </location>
</feature>
<dbReference type="Proteomes" id="UP001151760">
    <property type="component" value="Unassembled WGS sequence"/>
</dbReference>
<organism evidence="2 3">
    <name type="scientific">Tanacetum coccineum</name>
    <dbReference type="NCBI Taxonomy" id="301880"/>
    <lineage>
        <taxon>Eukaryota</taxon>
        <taxon>Viridiplantae</taxon>
        <taxon>Streptophyta</taxon>
        <taxon>Embryophyta</taxon>
        <taxon>Tracheophyta</taxon>
        <taxon>Spermatophyta</taxon>
        <taxon>Magnoliopsida</taxon>
        <taxon>eudicotyledons</taxon>
        <taxon>Gunneridae</taxon>
        <taxon>Pentapetalae</taxon>
        <taxon>asterids</taxon>
        <taxon>campanulids</taxon>
        <taxon>Asterales</taxon>
        <taxon>Asteraceae</taxon>
        <taxon>Asteroideae</taxon>
        <taxon>Anthemideae</taxon>
        <taxon>Anthemidinae</taxon>
        <taxon>Tanacetum</taxon>
    </lineage>
</organism>
<reference evidence="2" key="2">
    <citation type="submission" date="2022-01" db="EMBL/GenBank/DDBJ databases">
        <authorList>
            <person name="Yamashiro T."/>
            <person name="Shiraishi A."/>
            <person name="Satake H."/>
            <person name="Nakayama K."/>
        </authorList>
    </citation>
    <scope>NUCLEOTIDE SEQUENCE</scope>
</reference>
<dbReference type="Pfam" id="PF00646">
    <property type="entry name" value="F-box"/>
    <property type="match status" value="1"/>
</dbReference>
<dbReference type="EMBL" id="BQNB010012229">
    <property type="protein sequence ID" value="GJT00872.1"/>
    <property type="molecule type" value="Genomic_DNA"/>
</dbReference>
<evidence type="ECO:0000313" key="2">
    <source>
        <dbReference type="EMBL" id="GJT00872.1"/>
    </source>
</evidence>
<evidence type="ECO:0000259" key="1">
    <source>
        <dbReference type="Pfam" id="PF00646"/>
    </source>
</evidence>
<proteinExistence type="predicted"/>
<keyword evidence="3" id="KW-1185">Reference proteome</keyword>
<gene>
    <name evidence="2" type="ORF">Tco_0822041</name>
</gene>
<comment type="caution">
    <text evidence="2">The sequence shown here is derived from an EMBL/GenBank/DDBJ whole genome shotgun (WGS) entry which is preliminary data.</text>
</comment>
<reference evidence="2" key="1">
    <citation type="journal article" date="2022" name="Int. J. Mol. Sci.">
        <title>Draft Genome of Tanacetum Coccineum: Genomic Comparison of Closely Related Tanacetum-Family Plants.</title>
        <authorList>
            <person name="Yamashiro T."/>
            <person name="Shiraishi A."/>
            <person name="Nakayama K."/>
            <person name="Satake H."/>
        </authorList>
    </citation>
    <scope>NUCLEOTIDE SEQUENCE</scope>
</reference>
<dbReference type="InterPro" id="IPR001810">
    <property type="entry name" value="F-box_dom"/>
</dbReference>
<protein>
    <submittedName>
        <fullName evidence="2">Integrase, catalytic region, zinc finger, CCHC-type containing protein</fullName>
    </submittedName>
</protein>
<sequence>MEIVKRVDDVSSLIRFRSVSKEWKSFIDSREFIVGYGFRHTQPSRFMLIYSHYQEEEKEDDLLDEFGEIIRTGVIWFSELEKYIKTEEVDDFEPNGISPSSKKQLLRSNFLKLRVNGSGNGVFSGPLE</sequence>
<dbReference type="SUPFAM" id="SSF81383">
    <property type="entry name" value="F-box domain"/>
    <property type="match status" value="1"/>
</dbReference>
<accession>A0ABQ5AGL5</accession>
<name>A0ABQ5AGL5_9ASTR</name>
<feature type="domain" description="F-box" evidence="1">
    <location>
        <begin position="2"/>
        <end position="32"/>
    </location>
</feature>